<dbReference type="AlphaFoldDB" id="A7N4F8"/>
<protein>
    <recommendedName>
        <fullName evidence="3">Transaldolase</fullName>
    </recommendedName>
</protein>
<gene>
    <name evidence="1" type="ordered locus">VIBHAR_06621</name>
</gene>
<evidence type="ECO:0008006" key="3">
    <source>
        <dbReference type="Google" id="ProtNLM"/>
    </source>
</evidence>
<dbReference type="Proteomes" id="UP000008152">
    <property type="component" value="Chromosome II"/>
</dbReference>
<evidence type="ECO:0000313" key="1">
    <source>
        <dbReference type="EMBL" id="ABU74512.1"/>
    </source>
</evidence>
<dbReference type="EMBL" id="CP000790">
    <property type="protein sequence ID" value="ABU74512.1"/>
    <property type="molecule type" value="Genomic_DNA"/>
</dbReference>
<dbReference type="InterPro" id="IPR013785">
    <property type="entry name" value="Aldolase_TIM"/>
</dbReference>
<dbReference type="PATRIC" id="fig|338187.36.peg.5466"/>
<reference evidence="1 2" key="1">
    <citation type="submission" date="2007-08" db="EMBL/GenBank/DDBJ databases">
        <authorList>
            <consortium name="The Vibrio harveyi Genome Sequencing Project"/>
            <person name="Bassler B."/>
            <person name="Clifton S.W."/>
            <person name="Fulton L."/>
            <person name="Delehaunty K."/>
            <person name="Fronick C."/>
            <person name="Harrison M."/>
            <person name="Markivic C."/>
            <person name="Fulton R."/>
            <person name="Tin-Wollam A.-M."/>
            <person name="Shah N."/>
            <person name="Pepin K."/>
            <person name="Nash W."/>
            <person name="Thiruvilangam P."/>
            <person name="Bhonagiri V."/>
            <person name="Waters C."/>
            <person name="Tu K.C."/>
            <person name="Irgon J."/>
            <person name="Wilson R.K."/>
        </authorList>
    </citation>
    <scope>NUCLEOTIDE SEQUENCE [LARGE SCALE GENOMIC DNA]</scope>
    <source>
        <strain evidence="2">ATCC BAA-1116 / BB120</strain>
    </source>
</reference>
<proteinExistence type="predicted"/>
<sequence length="73" mass="8017">MLDQNQLPAKILAASFKNTQHAMEVMKMGIEAITLPTDVAAKMFAHPAVKPAVNSSIKTGKRRSVRSFHLKVN</sequence>
<organism evidence="1 2">
    <name type="scientific">Vibrio campbellii (strain ATCC BAA-1116)</name>
    <dbReference type="NCBI Taxonomy" id="2902295"/>
    <lineage>
        <taxon>Bacteria</taxon>
        <taxon>Pseudomonadati</taxon>
        <taxon>Pseudomonadota</taxon>
        <taxon>Gammaproteobacteria</taxon>
        <taxon>Vibrionales</taxon>
        <taxon>Vibrionaceae</taxon>
        <taxon>Vibrio</taxon>
    </lineage>
</organism>
<dbReference type="Gene3D" id="3.20.20.70">
    <property type="entry name" value="Aldolase class I"/>
    <property type="match status" value="1"/>
</dbReference>
<dbReference type="KEGG" id="vha:VIBHAR_06621"/>
<name>A7N4F8_VIBC1</name>
<dbReference type="SUPFAM" id="SSF51569">
    <property type="entry name" value="Aldolase"/>
    <property type="match status" value="1"/>
</dbReference>
<accession>A7N4F8</accession>
<evidence type="ECO:0000313" key="2">
    <source>
        <dbReference type="Proteomes" id="UP000008152"/>
    </source>
</evidence>